<reference evidence="11 12" key="1">
    <citation type="submission" date="2020-11" db="EMBL/GenBank/DDBJ databases">
        <title>Fusibacter basophilias sp. nov.</title>
        <authorList>
            <person name="Qiu D."/>
        </authorList>
    </citation>
    <scope>NUCLEOTIDE SEQUENCE [LARGE SCALE GENOMIC DNA]</scope>
    <source>
        <strain evidence="11 12">Q10-2</strain>
    </source>
</reference>
<keyword evidence="8" id="KW-0902">Two-component regulatory system</keyword>
<dbReference type="InterPro" id="IPR036890">
    <property type="entry name" value="HATPase_C_sf"/>
</dbReference>
<dbReference type="PANTHER" id="PTHR43065">
    <property type="entry name" value="SENSOR HISTIDINE KINASE"/>
    <property type="match status" value="1"/>
</dbReference>
<evidence type="ECO:0000256" key="6">
    <source>
        <dbReference type="ARBA" id="ARBA00022777"/>
    </source>
</evidence>
<keyword evidence="3" id="KW-0597">Phosphoprotein</keyword>
<dbReference type="Gene3D" id="1.10.287.130">
    <property type="match status" value="1"/>
</dbReference>
<dbReference type="RefSeq" id="WP_194701397.1">
    <property type="nucleotide sequence ID" value="NZ_JADKNH010000004.1"/>
</dbReference>
<dbReference type="PRINTS" id="PR00344">
    <property type="entry name" value="BCTRLSENSOR"/>
</dbReference>
<keyword evidence="4" id="KW-0808">Transferase</keyword>
<accession>A0ABR9ZUB5</accession>
<feature type="transmembrane region" description="Helical" evidence="9">
    <location>
        <begin position="12"/>
        <end position="34"/>
    </location>
</feature>
<sequence length="549" mass="62459">MKGQKKRRNFILGLLLLVLVAALSYSILMIVSGFRPTRDIFHILSLLVVGGLVFTIKYEIIKREKIMQYLKAQNTQLLMVFDELPFGLLTEDIDTGEITYWNQWLSDNTKISKEEAFGKLSGDIFKFEDFEILKSLNVNEKKPLYEGIYKDATGAERIYQISRIEIEGFSDLNIRIIVVNDITDYRHLEKKVLQSDKMNAIGQLAGGIAHDFNNQLMGIAGYASLLLANSEGNSRVQVEKILHQTGVASELVHKLLTFSNQNIHFEKFINVQRVVEHALAAFHDSDHKLIRIQKSMEAPNCYVLGDETFIESAFLNIIKNAFEAIEVEGIINISVYEKNLGNEDLATYYQELEPGKYCIVEIEDSGQGVMESEIAKWFEPFYTTKPFGEGHGMGLSAVYGTITKHNGGIKVESVLHVGTKFTVALPIIKKNQVNRKHAIMILDDDEIVCEIIEAVLFESGYSNVKIFNDTQQLKLDDIILLITDRNVHSDFHVFLEQTFKRYPNLSIVGISGYFTEEDYALVKMYSRLRLLEKPIETRVLTTTINLLLD</sequence>
<keyword evidence="9" id="KW-0812">Transmembrane</keyword>
<dbReference type="Gene3D" id="3.30.565.10">
    <property type="entry name" value="Histidine kinase-like ATPase, C-terminal domain"/>
    <property type="match status" value="1"/>
</dbReference>
<dbReference type="PANTHER" id="PTHR43065:SF46">
    <property type="entry name" value="C4-DICARBOXYLATE TRANSPORT SENSOR PROTEIN DCTB"/>
    <property type="match status" value="1"/>
</dbReference>
<keyword evidence="5" id="KW-0547">Nucleotide-binding</keyword>
<comment type="caution">
    <text evidence="11">The sequence shown here is derived from an EMBL/GenBank/DDBJ whole genome shotgun (WGS) entry which is preliminary data.</text>
</comment>
<keyword evidence="9" id="KW-0472">Membrane</keyword>
<feature type="transmembrane region" description="Helical" evidence="9">
    <location>
        <begin position="40"/>
        <end position="61"/>
    </location>
</feature>
<dbReference type="EMBL" id="JADKNH010000004">
    <property type="protein sequence ID" value="MBF4693169.1"/>
    <property type="molecule type" value="Genomic_DNA"/>
</dbReference>
<dbReference type="PROSITE" id="PS50109">
    <property type="entry name" value="HIS_KIN"/>
    <property type="match status" value="1"/>
</dbReference>
<evidence type="ECO:0000256" key="5">
    <source>
        <dbReference type="ARBA" id="ARBA00022741"/>
    </source>
</evidence>
<evidence type="ECO:0000313" key="12">
    <source>
        <dbReference type="Proteomes" id="UP000614200"/>
    </source>
</evidence>
<dbReference type="SMART" id="SM00388">
    <property type="entry name" value="HisKA"/>
    <property type="match status" value="1"/>
</dbReference>
<dbReference type="InterPro" id="IPR003594">
    <property type="entry name" value="HATPase_dom"/>
</dbReference>
<dbReference type="InterPro" id="IPR003661">
    <property type="entry name" value="HisK_dim/P_dom"/>
</dbReference>
<keyword evidence="6" id="KW-0418">Kinase</keyword>
<dbReference type="InterPro" id="IPR036097">
    <property type="entry name" value="HisK_dim/P_sf"/>
</dbReference>
<evidence type="ECO:0000256" key="2">
    <source>
        <dbReference type="ARBA" id="ARBA00012438"/>
    </source>
</evidence>
<dbReference type="Gene3D" id="3.40.50.2300">
    <property type="match status" value="1"/>
</dbReference>
<dbReference type="SUPFAM" id="SSF55785">
    <property type="entry name" value="PYP-like sensor domain (PAS domain)"/>
    <property type="match status" value="1"/>
</dbReference>
<evidence type="ECO:0000259" key="10">
    <source>
        <dbReference type="PROSITE" id="PS50109"/>
    </source>
</evidence>
<name>A0ABR9ZUB5_9FIRM</name>
<dbReference type="SMART" id="SM00387">
    <property type="entry name" value="HATPase_c"/>
    <property type="match status" value="1"/>
</dbReference>
<evidence type="ECO:0000256" key="4">
    <source>
        <dbReference type="ARBA" id="ARBA00022679"/>
    </source>
</evidence>
<dbReference type="Proteomes" id="UP000614200">
    <property type="component" value="Unassembled WGS sequence"/>
</dbReference>
<dbReference type="Gene3D" id="3.30.450.20">
    <property type="entry name" value="PAS domain"/>
    <property type="match status" value="1"/>
</dbReference>
<dbReference type="Pfam" id="PF00512">
    <property type="entry name" value="HisKA"/>
    <property type="match status" value="1"/>
</dbReference>
<gene>
    <name evidence="11" type="ORF">ISU02_08555</name>
</gene>
<keyword evidence="12" id="KW-1185">Reference proteome</keyword>
<feature type="domain" description="Histidine kinase" evidence="10">
    <location>
        <begin position="207"/>
        <end position="429"/>
    </location>
</feature>
<organism evidence="11 12">
    <name type="scientific">Fusibacter ferrireducens</name>
    <dbReference type="NCBI Taxonomy" id="2785058"/>
    <lineage>
        <taxon>Bacteria</taxon>
        <taxon>Bacillati</taxon>
        <taxon>Bacillota</taxon>
        <taxon>Clostridia</taxon>
        <taxon>Eubacteriales</taxon>
        <taxon>Eubacteriales Family XII. Incertae Sedis</taxon>
        <taxon>Fusibacter</taxon>
    </lineage>
</organism>
<evidence type="ECO:0000256" key="7">
    <source>
        <dbReference type="ARBA" id="ARBA00022840"/>
    </source>
</evidence>
<keyword evidence="7" id="KW-0067">ATP-binding</keyword>
<comment type="catalytic activity">
    <reaction evidence="1">
        <text>ATP + protein L-histidine = ADP + protein N-phospho-L-histidine.</text>
        <dbReference type="EC" id="2.7.13.3"/>
    </reaction>
</comment>
<evidence type="ECO:0000313" key="11">
    <source>
        <dbReference type="EMBL" id="MBF4693169.1"/>
    </source>
</evidence>
<dbReference type="EC" id="2.7.13.3" evidence="2"/>
<dbReference type="SUPFAM" id="SSF47384">
    <property type="entry name" value="Homodimeric domain of signal transducing histidine kinase"/>
    <property type="match status" value="1"/>
</dbReference>
<evidence type="ECO:0000256" key="1">
    <source>
        <dbReference type="ARBA" id="ARBA00000085"/>
    </source>
</evidence>
<dbReference type="InterPro" id="IPR004358">
    <property type="entry name" value="Sig_transdc_His_kin-like_C"/>
</dbReference>
<dbReference type="InterPro" id="IPR011006">
    <property type="entry name" value="CheY-like_superfamily"/>
</dbReference>
<evidence type="ECO:0000256" key="3">
    <source>
        <dbReference type="ARBA" id="ARBA00022553"/>
    </source>
</evidence>
<dbReference type="SUPFAM" id="SSF55874">
    <property type="entry name" value="ATPase domain of HSP90 chaperone/DNA topoisomerase II/histidine kinase"/>
    <property type="match status" value="1"/>
</dbReference>
<dbReference type="CDD" id="cd00082">
    <property type="entry name" value="HisKA"/>
    <property type="match status" value="1"/>
</dbReference>
<keyword evidence="9" id="KW-1133">Transmembrane helix</keyword>
<protein>
    <recommendedName>
        <fullName evidence="2">histidine kinase</fullName>
        <ecNumber evidence="2">2.7.13.3</ecNumber>
    </recommendedName>
</protein>
<dbReference type="InterPro" id="IPR035965">
    <property type="entry name" value="PAS-like_dom_sf"/>
</dbReference>
<evidence type="ECO:0000256" key="8">
    <source>
        <dbReference type="ARBA" id="ARBA00023012"/>
    </source>
</evidence>
<evidence type="ECO:0000256" key="9">
    <source>
        <dbReference type="SAM" id="Phobius"/>
    </source>
</evidence>
<dbReference type="SUPFAM" id="SSF52172">
    <property type="entry name" value="CheY-like"/>
    <property type="match status" value="1"/>
</dbReference>
<proteinExistence type="predicted"/>
<dbReference type="InterPro" id="IPR005467">
    <property type="entry name" value="His_kinase_dom"/>
</dbReference>
<dbReference type="Pfam" id="PF02518">
    <property type="entry name" value="HATPase_c"/>
    <property type="match status" value="1"/>
</dbReference>